<dbReference type="RefSeq" id="WP_248939444.1">
    <property type="nucleotide sequence ID" value="NZ_JAKIKS010000018.1"/>
</dbReference>
<dbReference type="InterPro" id="IPR013046">
    <property type="entry name" value="GpV/Gp45"/>
</dbReference>
<sequence>MSDLHYIVRELQRRVANMVRRGRVHSVDFGQMPPRVRVEYAPNAVTAWLPWISGRASTYKQDWEPLVIGEAVLILSESGDLAAGVVIPSIADSITIVPSTSEFEHVSQYQDGTKLVYNRDSHKLTITIGSEGTTELNCKTFFINADIEQNGKLHSTGDIQSDANVSDSTRSMADDRGIYNSHKHAHGSPNTSTPDKSQ</sequence>
<dbReference type="Gene3D" id="6.20.150.10">
    <property type="match status" value="1"/>
</dbReference>
<keyword evidence="4" id="KW-1185">Reference proteome</keyword>
<evidence type="ECO:0000259" key="2">
    <source>
        <dbReference type="Pfam" id="PF04717"/>
    </source>
</evidence>
<name>A0ABT0L951_9GAMM</name>
<dbReference type="EMBL" id="JAKIKS010000018">
    <property type="protein sequence ID" value="MCL1124160.1"/>
    <property type="molecule type" value="Genomic_DNA"/>
</dbReference>
<feature type="region of interest" description="Disordered" evidence="1">
    <location>
        <begin position="153"/>
        <end position="198"/>
    </location>
</feature>
<proteinExistence type="predicted"/>
<feature type="domain" description="Gp5/Type VI secretion system Vgr protein OB-fold" evidence="2">
    <location>
        <begin position="20"/>
        <end position="89"/>
    </location>
</feature>
<comment type="caution">
    <text evidence="3">The sequence shown here is derived from an EMBL/GenBank/DDBJ whole genome shotgun (WGS) entry which is preliminary data.</text>
</comment>
<organism evidence="3 4">
    <name type="scientific">Shewanella surugensis</name>
    <dbReference type="NCBI Taxonomy" id="212020"/>
    <lineage>
        <taxon>Bacteria</taxon>
        <taxon>Pseudomonadati</taxon>
        <taxon>Pseudomonadota</taxon>
        <taxon>Gammaproteobacteria</taxon>
        <taxon>Alteromonadales</taxon>
        <taxon>Shewanellaceae</taxon>
        <taxon>Shewanella</taxon>
    </lineage>
</organism>
<feature type="compositionally biased region" description="Polar residues" evidence="1">
    <location>
        <begin position="157"/>
        <end position="171"/>
    </location>
</feature>
<dbReference type="InterPro" id="IPR006531">
    <property type="entry name" value="Gp5/Vgr_OB"/>
</dbReference>
<dbReference type="InterPro" id="IPR037026">
    <property type="entry name" value="Vgr_OB-fold_dom_sf"/>
</dbReference>
<protein>
    <submittedName>
        <fullName evidence="3">Phage baseplate assembly protein V</fullName>
    </submittedName>
</protein>
<evidence type="ECO:0000313" key="3">
    <source>
        <dbReference type="EMBL" id="MCL1124160.1"/>
    </source>
</evidence>
<dbReference type="NCBIfam" id="TIGR01644">
    <property type="entry name" value="phage_P2_V"/>
    <property type="match status" value="1"/>
</dbReference>
<reference evidence="3 4" key="1">
    <citation type="submission" date="2022-01" db="EMBL/GenBank/DDBJ databases">
        <title>Whole genome-based taxonomy of the Shewanellaceae.</title>
        <authorList>
            <person name="Martin-Rodriguez A.J."/>
        </authorList>
    </citation>
    <scope>NUCLEOTIDE SEQUENCE [LARGE SCALE GENOMIC DNA]</scope>
    <source>
        <strain evidence="3 4">DSM 17177</strain>
    </source>
</reference>
<dbReference type="Proteomes" id="UP001203423">
    <property type="component" value="Unassembled WGS sequence"/>
</dbReference>
<dbReference type="Pfam" id="PF04717">
    <property type="entry name" value="Phage_base_V"/>
    <property type="match status" value="1"/>
</dbReference>
<evidence type="ECO:0000313" key="4">
    <source>
        <dbReference type="Proteomes" id="UP001203423"/>
    </source>
</evidence>
<feature type="compositionally biased region" description="Polar residues" evidence="1">
    <location>
        <begin position="188"/>
        <end position="198"/>
    </location>
</feature>
<dbReference type="Gene3D" id="2.40.50.230">
    <property type="entry name" value="Gp5 N-terminal domain"/>
    <property type="match status" value="1"/>
</dbReference>
<accession>A0ABT0L951</accession>
<gene>
    <name evidence="3" type="ORF">L2764_06640</name>
</gene>
<evidence type="ECO:0000256" key="1">
    <source>
        <dbReference type="SAM" id="MobiDB-lite"/>
    </source>
</evidence>